<accession>S8C258</accession>
<reference evidence="4 5" key="1">
    <citation type="journal article" date="2013" name="BMC Genomics">
        <title>The miniature genome of a carnivorous plant Genlisea aurea contains a low number of genes and short non-coding sequences.</title>
        <authorList>
            <person name="Leushkin E.V."/>
            <person name="Sutormin R.A."/>
            <person name="Nabieva E.R."/>
            <person name="Penin A.A."/>
            <person name="Kondrashov A.S."/>
            <person name="Logacheva M.D."/>
        </authorList>
    </citation>
    <scope>NUCLEOTIDE SEQUENCE [LARGE SCALE GENOMIC DNA]</scope>
</reference>
<feature type="transmembrane region" description="Helical" evidence="3">
    <location>
        <begin position="105"/>
        <end position="124"/>
    </location>
</feature>
<evidence type="ECO:0000256" key="1">
    <source>
        <dbReference type="ARBA" id="ARBA00044504"/>
    </source>
</evidence>
<evidence type="ECO:0000313" key="5">
    <source>
        <dbReference type="Proteomes" id="UP000015453"/>
    </source>
</evidence>
<protein>
    <submittedName>
        <fullName evidence="4">Uncharacterized protein</fullName>
    </submittedName>
</protein>
<keyword evidence="3" id="KW-1133">Transmembrane helix</keyword>
<evidence type="ECO:0000256" key="3">
    <source>
        <dbReference type="SAM" id="Phobius"/>
    </source>
</evidence>
<organism evidence="4 5">
    <name type="scientific">Genlisea aurea</name>
    <dbReference type="NCBI Taxonomy" id="192259"/>
    <lineage>
        <taxon>Eukaryota</taxon>
        <taxon>Viridiplantae</taxon>
        <taxon>Streptophyta</taxon>
        <taxon>Embryophyta</taxon>
        <taxon>Tracheophyta</taxon>
        <taxon>Spermatophyta</taxon>
        <taxon>Magnoliopsida</taxon>
        <taxon>eudicotyledons</taxon>
        <taxon>Gunneridae</taxon>
        <taxon>Pentapetalae</taxon>
        <taxon>asterids</taxon>
        <taxon>lamiids</taxon>
        <taxon>Lamiales</taxon>
        <taxon>Lentibulariaceae</taxon>
        <taxon>Genlisea</taxon>
    </lineage>
</organism>
<dbReference type="EMBL" id="AUSU01009140">
    <property type="protein sequence ID" value="EPS58521.1"/>
    <property type="molecule type" value="Genomic_DNA"/>
</dbReference>
<keyword evidence="5" id="KW-1185">Reference proteome</keyword>
<gene>
    <name evidence="4" type="ORF">M569_16293</name>
</gene>
<evidence type="ECO:0000313" key="4">
    <source>
        <dbReference type="EMBL" id="EPS58521.1"/>
    </source>
</evidence>
<dbReference type="PANTHER" id="PTHR11654">
    <property type="entry name" value="OLIGOPEPTIDE TRANSPORTER-RELATED"/>
    <property type="match status" value="1"/>
</dbReference>
<dbReference type="OrthoDB" id="8904098at2759"/>
<feature type="transmembrane region" description="Helical" evidence="3">
    <location>
        <begin position="76"/>
        <end position="99"/>
    </location>
</feature>
<dbReference type="SUPFAM" id="SSF103473">
    <property type="entry name" value="MFS general substrate transporter"/>
    <property type="match status" value="1"/>
</dbReference>
<comment type="similarity">
    <text evidence="1">Belongs to the major facilitator superfamily. Phosphate:H(+) symporter (TC 2.A.1.9) family.</text>
</comment>
<feature type="compositionally biased region" description="Basic and acidic residues" evidence="2">
    <location>
        <begin position="1"/>
        <end position="17"/>
    </location>
</feature>
<dbReference type="InterPro" id="IPR036259">
    <property type="entry name" value="MFS_trans_sf"/>
</dbReference>
<dbReference type="AlphaFoldDB" id="S8C258"/>
<keyword evidence="3" id="KW-0472">Membrane</keyword>
<proteinExistence type="inferred from homology"/>
<dbReference type="Gene3D" id="1.20.1250.20">
    <property type="entry name" value="MFS general substrate transporter like domains"/>
    <property type="match status" value="1"/>
</dbReference>
<dbReference type="Proteomes" id="UP000015453">
    <property type="component" value="Unassembled WGS sequence"/>
</dbReference>
<feature type="region of interest" description="Disordered" evidence="2">
    <location>
        <begin position="1"/>
        <end position="33"/>
    </location>
</feature>
<comment type="caution">
    <text evidence="4">The sequence shown here is derived from an EMBL/GenBank/DDBJ whole genome shotgun (WGS) entry which is preliminary data.</text>
</comment>
<name>S8C258_9LAMI</name>
<keyword evidence="3" id="KW-0812">Transmembrane</keyword>
<sequence length="125" mass="13722">MEIGVKKEEQIHHESETKYGGGKEQLDHESETKYGGGGWRAIRYILGNESFEKLASMSLIANITVYLRTKYNLSGIILVNIVTIWSGTTNVSSIGGAILSDAFLGRFRTLLFGTICSLLVSIPLP</sequence>
<evidence type="ECO:0000256" key="2">
    <source>
        <dbReference type="SAM" id="MobiDB-lite"/>
    </source>
</evidence>